<feature type="coiled-coil region" evidence="6">
    <location>
        <begin position="20"/>
        <end position="47"/>
    </location>
</feature>
<keyword evidence="10" id="KW-1185">Reference proteome</keyword>
<accession>A0ABV4J2B1</accession>
<dbReference type="InterPro" id="IPR054277">
    <property type="entry name" value="DUF7008"/>
</dbReference>
<reference evidence="9 10" key="1">
    <citation type="journal article" date="2021" name="Res Sq">
        <title>Streptomyces Pimoensis sp. nov., Isolated From the Taklimakan Desert in Xinjiang, China.</title>
        <authorList>
            <person name="Zhang P."/>
            <person name="Luo X."/>
            <person name="Luo X."/>
            <person name="Liu Z."/>
            <person name="Xia Z."/>
            <person name="Wan C."/>
            <person name="zhang L."/>
        </authorList>
    </citation>
    <scope>NUCLEOTIDE SEQUENCE [LARGE SCALE GENOMIC DNA]</scope>
    <source>
        <strain evidence="9 10">TRM75549</strain>
    </source>
</reference>
<dbReference type="Gene3D" id="3.40.50.150">
    <property type="entry name" value="Vaccinia Virus protein VP39"/>
    <property type="match status" value="1"/>
</dbReference>
<gene>
    <name evidence="9" type="primary">pglX</name>
    <name evidence="9" type="ORF">KYY02_20940</name>
</gene>
<organism evidence="9 10">
    <name type="scientific">Streptomyces pimonensis</name>
    <dbReference type="NCBI Taxonomy" id="2860288"/>
    <lineage>
        <taxon>Bacteria</taxon>
        <taxon>Bacillati</taxon>
        <taxon>Actinomycetota</taxon>
        <taxon>Actinomycetes</taxon>
        <taxon>Kitasatosporales</taxon>
        <taxon>Streptomycetaceae</taxon>
        <taxon>Streptomyces</taxon>
    </lineage>
</organism>
<dbReference type="InterPro" id="IPR029063">
    <property type="entry name" value="SAM-dependent_MTases_sf"/>
</dbReference>
<protein>
    <recommendedName>
        <fullName evidence="1">site-specific DNA-methyltransferase (adenine-specific)</fullName>
        <ecNumber evidence="1">2.1.1.72</ecNumber>
    </recommendedName>
</protein>
<dbReference type="Pfam" id="PF22654">
    <property type="entry name" value="DUF7008"/>
    <property type="match status" value="1"/>
</dbReference>
<dbReference type="EMBL" id="JAHWZY010000021">
    <property type="protein sequence ID" value="MEZ3181067.1"/>
    <property type="molecule type" value="Genomic_DNA"/>
</dbReference>
<evidence type="ECO:0000256" key="1">
    <source>
        <dbReference type="ARBA" id="ARBA00011900"/>
    </source>
</evidence>
<dbReference type="PANTHER" id="PTHR33841">
    <property type="entry name" value="DNA METHYLTRANSFERASE YEEA-RELATED"/>
    <property type="match status" value="1"/>
</dbReference>
<evidence type="ECO:0000313" key="9">
    <source>
        <dbReference type="EMBL" id="MEZ3181067.1"/>
    </source>
</evidence>
<keyword evidence="3 9" id="KW-0808">Transferase</keyword>
<evidence type="ECO:0000313" key="10">
    <source>
        <dbReference type="Proteomes" id="UP001567537"/>
    </source>
</evidence>
<dbReference type="EC" id="2.1.1.72" evidence="1"/>
<evidence type="ECO:0000256" key="4">
    <source>
        <dbReference type="ARBA" id="ARBA00022691"/>
    </source>
</evidence>
<feature type="domain" description="DUF7008" evidence="8">
    <location>
        <begin position="819"/>
        <end position="1197"/>
    </location>
</feature>
<dbReference type="InterPro" id="IPR011639">
    <property type="entry name" value="MethylTrfase_TaqI-like_dom"/>
</dbReference>
<name>A0ABV4J2B1_9ACTN</name>
<comment type="catalytic activity">
    <reaction evidence="5">
        <text>a 2'-deoxyadenosine in DNA + S-adenosyl-L-methionine = an N(6)-methyl-2'-deoxyadenosine in DNA + S-adenosyl-L-homocysteine + H(+)</text>
        <dbReference type="Rhea" id="RHEA:15197"/>
        <dbReference type="Rhea" id="RHEA-COMP:12418"/>
        <dbReference type="Rhea" id="RHEA-COMP:12419"/>
        <dbReference type="ChEBI" id="CHEBI:15378"/>
        <dbReference type="ChEBI" id="CHEBI:57856"/>
        <dbReference type="ChEBI" id="CHEBI:59789"/>
        <dbReference type="ChEBI" id="CHEBI:90615"/>
        <dbReference type="ChEBI" id="CHEBI:90616"/>
        <dbReference type="EC" id="2.1.1.72"/>
    </reaction>
</comment>
<comment type="caution">
    <text evidence="9">The sequence shown here is derived from an EMBL/GenBank/DDBJ whole genome shotgun (WGS) entry which is preliminary data.</text>
</comment>
<feature type="domain" description="Type II methyltransferase M.TaqI-like" evidence="7">
    <location>
        <begin position="284"/>
        <end position="454"/>
    </location>
</feature>
<evidence type="ECO:0000259" key="7">
    <source>
        <dbReference type="Pfam" id="PF07669"/>
    </source>
</evidence>
<dbReference type="SUPFAM" id="SSF53335">
    <property type="entry name" value="S-adenosyl-L-methionine-dependent methyltransferases"/>
    <property type="match status" value="1"/>
</dbReference>
<dbReference type="PANTHER" id="PTHR33841:SF1">
    <property type="entry name" value="DNA METHYLTRANSFERASE A"/>
    <property type="match status" value="1"/>
</dbReference>
<keyword evidence="6" id="KW-0175">Coiled coil</keyword>
<evidence type="ECO:0000256" key="5">
    <source>
        <dbReference type="ARBA" id="ARBA00047942"/>
    </source>
</evidence>
<evidence type="ECO:0000256" key="2">
    <source>
        <dbReference type="ARBA" id="ARBA00022603"/>
    </source>
</evidence>
<dbReference type="GO" id="GO:0009007">
    <property type="term" value="F:site-specific DNA-methyltransferase (adenine-specific) activity"/>
    <property type="evidence" value="ECO:0007669"/>
    <property type="project" value="UniProtKB-EC"/>
</dbReference>
<keyword evidence="2 9" id="KW-0489">Methyltransferase</keyword>
<evidence type="ECO:0000256" key="3">
    <source>
        <dbReference type="ARBA" id="ARBA00022679"/>
    </source>
</evidence>
<sequence length="1203" mass="134761">MPPTRGADTGTPSLDRQALLVGLRKQVRTLEADLRERSDNIDQYRDRLRGAYEQERAVGRTSATYGAWRDEHIMQAAVAWVLGTVFVRYCEDNDLIARPFIAGPGERLAEAEERQSTCLAQQEGAQDRDWLGEAFVHLARSHPVMGRIFAREHNPLWQLSPSPRAATGLVEFWRQRDEDGSLRFDFSDPQLDTRFLGDLYQDISEAARQAYALVPTPEFIEEFILGRTVDPAIADFGLKGFRTIDPACGSGAFLLGIFGRLLNAWRAVEPGTPNDELIRRALESVHGCDVNAFAVNIARFRLLMAAAKASGRRTLGQVPGQVVNVAVGDALLEGRGAPGGPPRVIGDVADFSVSCDLLGMNSYHVVVGEPPFIFVSDEARRAEYRKSYKVASGVFPLSLLFVERMFQLAVTKNEGTSGGYVGQYTSSSFTNRAFGEKLIEDFLPRVGLTHVIDTSGAYVPGHGTPTLILVGRNDPTMRDAPVRVVFSVHGEPRQPEHPAQGIVWRSILDQIDLPGSTSEWVSVEDEPRHRFSRFPWTMVGGGAADLMDQLSGFPRRLGDVLSGPVGVGSDPGERDVFNLGRPWFNRHPDASGLGLGLVTGEVVRNWRAEAATEVLAPYDGDGSPLLPNLSSSWGRHLWTMRQVLRTATGQRGSSQRRPWWTWRRWLPERHRSPLITFAAVATHNHFAQVDDETAFNRTAPVLRLQADASEDTYVGLLGVLNSSTVCFWLKQTSLSKGTGGAALSAPGNEWARAYSFAPKSLLQLPLPSDAPLARARELTRRTRLLDAEEPSTILADRRAPSRRVLDAARDAYTQIRHEMVALQEELDWDVYGSYGLLFGDERARLTTSPDFELPALRPGERAFEIVWARKVADGTASSSWFEGQAWFERHGVSPVTDVPNHWPAAYRDVVEARINAIESHPTIALVERPEYKRRWATEPWEKREERALRDWLLDRCEHEQLWFEEKNGDKRPHPRTIRQLASELGDDAGVCSAAALYVADHLERREATLADVLATILEGEQVPYAAALRYKESGLRKRAQWERVWELQRREDETGESLGIPVPPKYVSADFQRASYWSIRGRLDIPRERFISYADVVDEEGGLLLGWSGWSETDRVRVLLDLVSAVGRQPDPSMSRLTSLLAGVQELLRSMHRWETQEESAGKVGQVEAFQRHFEDMLSAYGLSTHDLTSWRPRRSTLKHHYR</sequence>
<dbReference type="InterPro" id="IPR050953">
    <property type="entry name" value="N4_N6_ade-DNA_methylase"/>
</dbReference>
<dbReference type="GO" id="GO:0032259">
    <property type="term" value="P:methylation"/>
    <property type="evidence" value="ECO:0007669"/>
    <property type="project" value="UniProtKB-KW"/>
</dbReference>
<dbReference type="Proteomes" id="UP001567537">
    <property type="component" value="Unassembled WGS sequence"/>
</dbReference>
<evidence type="ECO:0000259" key="8">
    <source>
        <dbReference type="Pfam" id="PF22654"/>
    </source>
</evidence>
<dbReference type="NCBIfam" id="NF033451">
    <property type="entry name" value="BREX_2_MTaseX"/>
    <property type="match status" value="1"/>
</dbReference>
<evidence type="ECO:0000256" key="6">
    <source>
        <dbReference type="SAM" id="Coils"/>
    </source>
</evidence>
<proteinExistence type="predicted"/>
<keyword evidence="4" id="KW-0949">S-adenosyl-L-methionine</keyword>
<dbReference type="Pfam" id="PF07669">
    <property type="entry name" value="Eco57I"/>
    <property type="match status" value="1"/>
</dbReference>